<dbReference type="GO" id="GO:0015888">
    <property type="term" value="P:thiamine transport"/>
    <property type="evidence" value="ECO:0007669"/>
    <property type="project" value="InterPro"/>
</dbReference>
<dbReference type="PANTHER" id="PTHR30006:SF3">
    <property type="entry name" value="THIAMINE-BINDING PERIPLASMIC PROTEIN"/>
    <property type="match status" value="1"/>
</dbReference>
<evidence type="ECO:0000313" key="6">
    <source>
        <dbReference type="EMBL" id="SEM71520.1"/>
    </source>
</evidence>
<dbReference type="PANTHER" id="PTHR30006">
    <property type="entry name" value="THIAMINE-BINDING PERIPLASMIC PROTEIN-RELATED"/>
    <property type="match status" value="1"/>
</dbReference>
<accession>A0A1H8ALA2</accession>
<dbReference type="NCBIfam" id="TIGR01254">
    <property type="entry name" value="sfuA"/>
    <property type="match status" value="1"/>
</dbReference>
<dbReference type="SUPFAM" id="SSF53850">
    <property type="entry name" value="Periplasmic binding protein-like II"/>
    <property type="match status" value="1"/>
</dbReference>
<name>A0A1H8ALA2_9RHOB</name>
<dbReference type="GO" id="GO:0055085">
    <property type="term" value="P:transmembrane transport"/>
    <property type="evidence" value="ECO:0007669"/>
    <property type="project" value="InterPro"/>
</dbReference>
<dbReference type="InterPro" id="IPR006061">
    <property type="entry name" value="SBP_1_CS"/>
</dbReference>
<evidence type="ECO:0000313" key="7">
    <source>
        <dbReference type="Proteomes" id="UP000183002"/>
    </source>
</evidence>
<dbReference type="GO" id="GO:0030975">
    <property type="term" value="F:thiamine binding"/>
    <property type="evidence" value="ECO:0007669"/>
    <property type="project" value="InterPro"/>
</dbReference>
<dbReference type="GO" id="GO:0030288">
    <property type="term" value="C:outer membrane-bounded periplasmic space"/>
    <property type="evidence" value="ECO:0007669"/>
    <property type="project" value="TreeGrafter"/>
</dbReference>
<dbReference type="EMBL" id="FOCO01000001">
    <property type="protein sequence ID" value="SEM71520.1"/>
    <property type="molecule type" value="Genomic_DNA"/>
</dbReference>
<evidence type="ECO:0000256" key="3">
    <source>
        <dbReference type="ARBA" id="ARBA00022448"/>
    </source>
</evidence>
<keyword evidence="4" id="KW-0732">Signal</keyword>
<reference evidence="6 7" key="1">
    <citation type="submission" date="2016-10" db="EMBL/GenBank/DDBJ databases">
        <authorList>
            <person name="de Groot N.N."/>
        </authorList>
    </citation>
    <scope>NUCLEOTIDE SEQUENCE [LARGE SCALE GENOMIC DNA]</scope>
    <source>
        <strain evidence="6 7">CGMCC 1.10836</strain>
    </source>
</reference>
<dbReference type="PROSITE" id="PS01037">
    <property type="entry name" value="SBP_BACTERIAL_1"/>
    <property type="match status" value="1"/>
</dbReference>
<sequence>MEYSIPDFLPSFFGERAMLKRLLFIPLLATPAWAETPVLTVYASTSFASEWGPGPAIETAFEAVCGCDLQYRTTELIPSLMLEGARTEADVVIGISTDETLRARATGLFSPHNQDLGSLTLPVEWTDNTFLPFNYGDTAFIYDNTKLTNPPTDFEALVALPEDVKIVIQDPRSSGAGLALVLWVKSVYGDQAEAYWQRLAPRILTVTKGWSEAYGLFTSGEADMVMSYITSPAYHMIVEQDETKVAAIFSEGHYFTAEVVGQIAGTDQPELAQSFMDFVLSPTFQEMIPRVNFGFPVKLDPSLMPPEFAKLNLPPKSLFYTEAEVAAIQDEAIAEWQRALSQ</sequence>
<evidence type="ECO:0000256" key="5">
    <source>
        <dbReference type="ARBA" id="ARBA00022764"/>
    </source>
</evidence>
<dbReference type="AlphaFoldDB" id="A0A1H8ALA2"/>
<dbReference type="Proteomes" id="UP000183002">
    <property type="component" value="Unassembled WGS sequence"/>
</dbReference>
<dbReference type="STRING" id="1077947.SAMN05216227_1001187"/>
<protein>
    <submittedName>
        <fullName evidence="6">Thiamine transport system substrate-binding protein</fullName>
    </submittedName>
</protein>
<gene>
    <name evidence="6" type="ORF">SAMN05216227_1001187</name>
</gene>
<proteinExistence type="inferred from homology"/>
<evidence type="ECO:0000256" key="1">
    <source>
        <dbReference type="ARBA" id="ARBA00004418"/>
    </source>
</evidence>
<comment type="similarity">
    <text evidence="2">Belongs to the bacterial solute-binding protein 1 family.</text>
</comment>
<organism evidence="6 7">
    <name type="scientific">Pseudorhodobacter antarcticus</name>
    <dbReference type="NCBI Taxonomy" id="1077947"/>
    <lineage>
        <taxon>Bacteria</taxon>
        <taxon>Pseudomonadati</taxon>
        <taxon>Pseudomonadota</taxon>
        <taxon>Alphaproteobacteria</taxon>
        <taxon>Rhodobacterales</taxon>
        <taxon>Paracoccaceae</taxon>
        <taxon>Pseudorhodobacter</taxon>
    </lineage>
</organism>
<dbReference type="InterPro" id="IPR006059">
    <property type="entry name" value="SBP"/>
</dbReference>
<evidence type="ECO:0000256" key="2">
    <source>
        <dbReference type="ARBA" id="ARBA00008520"/>
    </source>
</evidence>
<dbReference type="Gene3D" id="3.40.190.10">
    <property type="entry name" value="Periplasmic binding protein-like II"/>
    <property type="match status" value="2"/>
</dbReference>
<keyword evidence="3" id="KW-0813">Transport</keyword>
<comment type="subcellular location">
    <subcellularLocation>
        <location evidence="1">Periplasm</location>
    </subcellularLocation>
</comment>
<keyword evidence="5" id="KW-0574">Periplasm</keyword>
<dbReference type="InterPro" id="IPR005948">
    <property type="entry name" value="ThiB-like"/>
</dbReference>
<dbReference type="Pfam" id="PF01547">
    <property type="entry name" value="SBP_bac_1"/>
    <property type="match status" value="1"/>
</dbReference>
<keyword evidence="7" id="KW-1185">Reference proteome</keyword>
<evidence type="ECO:0000256" key="4">
    <source>
        <dbReference type="ARBA" id="ARBA00022729"/>
    </source>
</evidence>
<dbReference type="GO" id="GO:0030976">
    <property type="term" value="F:thiamine pyrophosphate binding"/>
    <property type="evidence" value="ECO:0007669"/>
    <property type="project" value="TreeGrafter"/>
</dbReference>